<dbReference type="InterPro" id="IPR050361">
    <property type="entry name" value="MPP/UQCRC_Complex"/>
</dbReference>
<dbReference type="GO" id="GO:0008233">
    <property type="term" value="F:peptidase activity"/>
    <property type="evidence" value="ECO:0007669"/>
    <property type="project" value="UniProtKB-KW"/>
</dbReference>
<dbReference type="SUPFAM" id="SSF63411">
    <property type="entry name" value="LuxS/MPP-like metallohydrolase"/>
    <property type="match status" value="2"/>
</dbReference>
<sequence length="450" mass="50058">MVAVCALGATQVQAADGDITQYKLSNGLRLVVKEDHRAPTVAHMVWYKIGAIDEFNGTTGVSHALEHMMFKGTKKLKPGDFSKIVAGLGGQENAFTSRDYTAYFQQIQAKNLKRMMELEADRMHNLQVLPAEFKKEIQVVMEERRMRTEDQAQAKLYEAFLATAFEANPARRPVIGWMNDLEHMTASDVANWYHTWYEPNNAVVVVAGDVNPAQVKKWADETYGQIKAGTLPDRKPQVEPKQEGVRRVEVRAPAENPYVLIGFKVPKLEDVAKDRDPYALDVLAAVLDGYSGARLNKSLVQGTQEAVSVGASYDMTGRGPSLFYLEGTPAKGKTVDQLEKDLLAQVKKVADDGISEQELERVKSQLMAGQVYKRDSVFGQAMEIGQTLTLGFKVEDIDRMIDQMKTVTRAEVQDVAKRYFDTAQMTVGTLYPLPIDPNKKQAPAPSGMLH</sequence>
<keyword evidence="5" id="KW-1185">Reference proteome</keyword>
<gene>
    <name evidence="4" type="ORF">GCM10007875_25010</name>
</gene>
<dbReference type="Pfam" id="PF05193">
    <property type="entry name" value="Peptidase_M16_C"/>
    <property type="match status" value="1"/>
</dbReference>
<dbReference type="Pfam" id="PF00675">
    <property type="entry name" value="Peptidase_M16"/>
    <property type="match status" value="1"/>
</dbReference>
<dbReference type="Proteomes" id="UP001156664">
    <property type="component" value="Unassembled WGS sequence"/>
</dbReference>
<comment type="caution">
    <text evidence="4">The sequence shown here is derived from an EMBL/GenBank/DDBJ whole genome shotgun (WGS) entry which is preliminary data.</text>
</comment>
<keyword evidence="4" id="KW-0378">Hydrolase</keyword>
<dbReference type="InterPro" id="IPR011765">
    <property type="entry name" value="Pept_M16_N"/>
</dbReference>
<feature type="domain" description="Peptidase M16 C-terminal" evidence="3">
    <location>
        <begin position="184"/>
        <end position="366"/>
    </location>
</feature>
<comment type="similarity">
    <text evidence="1">Belongs to the peptidase M16 family.</text>
</comment>
<keyword evidence="4" id="KW-0645">Protease</keyword>
<evidence type="ECO:0000259" key="2">
    <source>
        <dbReference type="Pfam" id="PF00675"/>
    </source>
</evidence>
<dbReference type="PANTHER" id="PTHR11851:SF49">
    <property type="entry name" value="MITOCHONDRIAL-PROCESSING PEPTIDASE SUBUNIT ALPHA"/>
    <property type="match status" value="1"/>
</dbReference>
<protein>
    <submittedName>
        <fullName evidence="4">Zinc protease</fullName>
    </submittedName>
</protein>
<organism evidence="4 5">
    <name type="scientific">Limnobacter litoralis</name>
    <dbReference type="NCBI Taxonomy" id="481366"/>
    <lineage>
        <taxon>Bacteria</taxon>
        <taxon>Pseudomonadati</taxon>
        <taxon>Pseudomonadota</taxon>
        <taxon>Betaproteobacteria</taxon>
        <taxon>Burkholderiales</taxon>
        <taxon>Burkholderiaceae</taxon>
        <taxon>Limnobacter</taxon>
    </lineage>
</organism>
<evidence type="ECO:0000259" key="3">
    <source>
        <dbReference type="Pfam" id="PF05193"/>
    </source>
</evidence>
<proteinExistence type="inferred from homology"/>
<dbReference type="EMBL" id="BSOJ01000030">
    <property type="protein sequence ID" value="GLR27410.1"/>
    <property type="molecule type" value="Genomic_DNA"/>
</dbReference>
<accession>A0ABQ5YRZ2</accession>
<reference evidence="5" key="1">
    <citation type="journal article" date="2019" name="Int. J. Syst. Evol. Microbiol.">
        <title>The Global Catalogue of Microorganisms (GCM) 10K type strain sequencing project: providing services to taxonomists for standard genome sequencing and annotation.</title>
        <authorList>
            <consortium name="The Broad Institute Genomics Platform"/>
            <consortium name="The Broad Institute Genome Sequencing Center for Infectious Disease"/>
            <person name="Wu L."/>
            <person name="Ma J."/>
        </authorList>
    </citation>
    <scope>NUCLEOTIDE SEQUENCE [LARGE SCALE GENOMIC DNA]</scope>
    <source>
        <strain evidence="5">NBRC 105857</strain>
    </source>
</reference>
<feature type="domain" description="Peptidase M16 N-terminal" evidence="2">
    <location>
        <begin position="30"/>
        <end position="175"/>
    </location>
</feature>
<dbReference type="GO" id="GO:0006508">
    <property type="term" value="P:proteolysis"/>
    <property type="evidence" value="ECO:0007669"/>
    <property type="project" value="UniProtKB-KW"/>
</dbReference>
<evidence type="ECO:0000313" key="5">
    <source>
        <dbReference type="Proteomes" id="UP001156664"/>
    </source>
</evidence>
<dbReference type="PANTHER" id="PTHR11851">
    <property type="entry name" value="METALLOPROTEASE"/>
    <property type="match status" value="1"/>
</dbReference>
<dbReference type="Gene3D" id="3.30.830.10">
    <property type="entry name" value="Metalloenzyme, LuxS/M16 peptidase-like"/>
    <property type="match status" value="2"/>
</dbReference>
<dbReference type="InterPro" id="IPR011249">
    <property type="entry name" value="Metalloenz_LuxS/M16"/>
</dbReference>
<name>A0ABQ5YRZ2_9BURK</name>
<evidence type="ECO:0000256" key="1">
    <source>
        <dbReference type="ARBA" id="ARBA00007261"/>
    </source>
</evidence>
<evidence type="ECO:0000313" key="4">
    <source>
        <dbReference type="EMBL" id="GLR27410.1"/>
    </source>
</evidence>
<dbReference type="InterPro" id="IPR007863">
    <property type="entry name" value="Peptidase_M16_C"/>
</dbReference>